<dbReference type="Proteomes" id="UP000887116">
    <property type="component" value="Unassembled WGS sequence"/>
</dbReference>
<evidence type="ECO:0000313" key="3">
    <source>
        <dbReference type="Proteomes" id="UP000887116"/>
    </source>
</evidence>
<organism evidence="2 3">
    <name type="scientific">Trichonephila clavata</name>
    <name type="common">Joro spider</name>
    <name type="synonym">Nephila clavata</name>
    <dbReference type="NCBI Taxonomy" id="2740835"/>
    <lineage>
        <taxon>Eukaryota</taxon>
        <taxon>Metazoa</taxon>
        <taxon>Ecdysozoa</taxon>
        <taxon>Arthropoda</taxon>
        <taxon>Chelicerata</taxon>
        <taxon>Arachnida</taxon>
        <taxon>Araneae</taxon>
        <taxon>Araneomorphae</taxon>
        <taxon>Entelegynae</taxon>
        <taxon>Araneoidea</taxon>
        <taxon>Nephilidae</taxon>
        <taxon>Trichonephila</taxon>
    </lineage>
</organism>
<name>A0A8X6JJV5_TRICU</name>
<dbReference type="EMBL" id="BMAO01026394">
    <property type="protein sequence ID" value="GFR09441.1"/>
    <property type="molecule type" value="Genomic_DNA"/>
</dbReference>
<dbReference type="AlphaFoldDB" id="A0A8X6JJV5"/>
<sequence length="81" mass="9172">MPNPESTCGLLCSLPSSRRPRRKSAGGSQERRIRRVNVLDGQCQENTIILPNSCDEVLKLSFLRDAYCLLKRHARDPENGF</sequence>
<evidence type="ECO:0000313" key="2">
    <source>
        <dbReference type="EMBL" id="GFR09441.1"/>
    </source>
</evidence>
<accession>A0A8X6JJV5</accession>
<reference evidence="2" key="1">
    <citation type="submission" date="2020-07" db="EMBL/GenBank/DDBJ databases">
        <title>Multicomponent nature underlies the extraordinary mechanical properties of spider dragline silk.</title>
        <authorList>
            <person name="Kono N."/>
            <person name="Nakamura H."/>
            <person name="Mori M."/>
            <person name="Yoshida Y."/>
            <person name="Ohtoshi R."/>
            <person name="Malay A.D."/>
            <person name="Moran D.A.P."/>
            <person name="Tomita M."/>
            <person name="Numata K."/>
            <person name="Arakawa K."/>
        </authorList>
    </citation>
    <scope>NUCLEOTIDE SEQUENCE</scope>
</reference>
<proteinExistence type="predicted"/>
<evidence type="ECO:0000256" key="1">
    <source>
        <dbReference type="SAM" id="MobiDB-lite"/>
    </source>
</evidence>
<keyword evidence="3" id="KW-1185">Reference proteome</keyword>
<feature type="compositionally biased region" description="Low complexity" evidence="1">
    <location>
        <begin position="8"/>
        <end position="17"/>
    </location>
</feature>
<feature type="region of interest" description="Disordered" evidence="1">
    <location>
        <begin position="1"/>
        <end position="30"/>
    </location>
</feature>
<gene>
    <name evidence="2" type="ORF">TNCT_680191</name>
</gene>
<protein>
    <submittedName>
        <fullName evidence="2">Uncharacterized protein</fullName>
    </submittedName>
</protein>
<comment type="caution">
    <text evidence="2">The sequence shown here is derived from an EMBL/GenBank/DDBJ whole genome shotgun (WGS) entry which is preliminary data.</text>
</comment>